<evidence type="ECO:0000256" key="1">
    <source>
        <dbReference type="PIRNR" id="PIRNR003170"/>
    </source>
</evidence>
<dbReference type="EMBL" id="WIXK01000013">
    <property type="protein sequence ID" value="MQY44253.1"/>
    <property type="molecule type" value="Genomic_DNA"/>
</dbReference>
<dbReference type="InterPro" id="IPR050967">
    <property type="entry name" value="Thiamine_Salvage_TenA"/>
</dbReference>
<name>A0A844AT04_9RHOB</name>
<dbReference type="GO" id="GO:0005829">
    <property type="term" value="C:cytosol"/>
    <property type="evidence" value="ECO:0007669"/>
    <property type="project" value="TreeGrafter"/>
</dbReference>
<feature type="domain" description="Thiaminase-2/PQQC" evidence="4">
    <location>
        <begin position="15"/>
        <end position="210"/>
    </location>
</feature>
<proteinExistence type="inferred from homology"/>
<dbReference type="SUPFAM" id="SSF48613">
    <property type="entry name" value="Heme oxygenase-like"/>
    <property type="match status" value="1"/>
</dbReference>
<evidence type="ECO:0000259" key="4">
    <source>
        <dbReference type="Pfam" id="PF03070"/>
    </source>
</evidence>
<evidence type="ECO:0000256" key="3">
    <source>
        <dbReference type="PIRSR" id="PIRSR003170-2"/>
    </source>
</evidence>
<dbReference type="PANTHER" id="PTHR43198">
    <property type="entry name" value="BIFUNCTIONAL TH2 PROTEIN"/>
    <property type="match status" value="1"/>
</dbReference>
<feature type="binding site" evidence="3">
    <location>
        <position position="82"/>
    </location>
    <ligand>
        <name>substrate</name>
    </ligand>
</feature>
<dbReference type="Proteomes" id="UP000436694">
    <property type="component" value="Unassembled WGS sequence"/>
</dbReference>
<dbReference type="PIRSF" id="PIRSF003170">
    <property type="entry name" value="Pet18p"/>
    <property type="match status" value="1"/>
</dbReference>
<comment type="catalytic activity">
    <reaction evidence="1">
        <text>thiamine + H2O = 5-(2-hydroxyethyl)-4-methylthiazole + 4-amino-5-hydroxymethyl-2-methylpyrimidine + H(+)</text>
        <dbReference type="Rhea" id="RHEA:17509"/>
        <dbReference type="ChEBI" id="CHEBI:15377"/>
        <dbReference type="ChEBI" id="CHEBI:15378"/>
        <dbReference type="ChEBI" id="CHEBI:16892"/>
        <dbReference type="ChEBI" id="CHEBI:17957"/>
        <dbReference type="ChEBI" id="CHEBI:18385"/>
        <dbReference type="EC" id="3.5.99.2"/>
    </reaction>
</comment>
<organism evidence="5 6">
    <name type="scientific">Tritonibacter aquimaris</name>
    <dbReference type="NCBI Taxonomy" id="2663379"/>
    <lineage>
        <taxon>Bacteria</taxon>
        <taxon>Pseudomonadati</taxon>
        <taxon>Pseudomonadota</taxon>
        <taxon>Alphaproteobacteria</taxon>
        <taxon>Rhodobacterales</taxon>
        <taxon>Paracoccaceae</taxon>
        <taxon>Tritonibacter</taxon>
    </lineage>
</organism>
<dbReference type="EC" id="3.5.99.2" evidence="1"/>
<comment type="pathway">
    <text evidence="1">Cofactor biosynthesis; thiamine diphosphate biosynthesis.</text>
</comment>
<dbReference type="GO" id="GO:0050334">
    <property type="term" value="F:thiaminase activity"/>
    <property type="evidence" value="ECO:0007669"/>
    <property type="project" value="UniProtKB-UniRule"/>
</dbReference>
<protein>
    <recommendedName>
        <fullName evidence="1">Aminopyrimidine aminohydrolase</fullName>
        <ecNumber evidence="1">3.5.99.2</ecNumber>
    </recommendedName>
</protein>
<dbReference type="Gene3D" id="1.20.910.10">
    <property type="entry name" value="Heme oxygenase-like"/>
    <property type="match status" value="1"/>
</dbReference>
<comment type="similarity">
    <text evidence="1">Belongs to the TenA family.</text>
</comment>
<dbReference type="InterPro" id="IPR026285">
    <property type="entry name" value="TenA_E"/>
</dbReference>
<accession>A0A844AT04</accession>
<comment type="catalytic activity">
    <reaction evidence="1">
        <text>4-amino-5-aminomethyl-2-methylpyrimidine + H2O = 4-amino-5-hydroxymethyl-2-methylpyrimidine + NH4(+)</text>
        <dbReference type="Rhea" id="RHEA:31799"/>
        <dbReference type="ChEBI" id="CHEBI:15377"/>
        <dbReference type="ChEBI" id="CHEBI:16892"/>
        <dbReference type="ChEBI" id="CHEBI:28938"/>
        <dbReference type="ChEBI" id="CHEBI:63416"/>
        <dbReference type="EC" id="3.5.99.2"/>
    </reaction>
</comment>
<dbReference type="RefSeq" id="WP_153549148.1">
    <property type="nucleotide sequence ID" value="NZ_WIXK01000013.1"/>
</dbReference>
<dbReference type="GO" id="GO:0009229">
    <property type="term" value="P:thiamine diphosphate biosynthetic process"/>
    <property type="evidence" value="ECO:0007669"/>
    <property type="project" value="UniProtKB-UniPathway"/>
</dbReference>
<dbReference type="AlphaFoldDB" id="A0A844AT04"/>
<dbReference type="CDD" id="cd19358">
    <property type="entry name" value="TenA_E_Spr0628-like"/>
    <property type="match status" value="1"/>
</dbReference>
<sequence length="219" mass="24249">MRATEQLKELNLENWTAATGHAFTNALGAGTLDLDKMRGYLQQDYLFVEEFVRLLAAAISNAPTLADAVPAAQFLAVITGPENTYFQRSLKALNVPEASNHAPETTAFLDLMRSARLSGNYAEMLAVLVVAEWSYLSWASPMEDNAKDLPFWFGEWITLHAGAGFQGVVDYLRAQLDAVWPTLSDAAQDKVRRNFSDAVELERAFFDAAWAGFAVEQHI</sequence>
<dbReference type="GO" id="GO:0009228">
    <property type="term" value="P:thiamine biosynthetic process"/>
    <property type="evidence" value="ECO:0007669"/>
    <property type="project" value="UniProtKB-KW"/>
</dbReference>
<dbReference type="UniPathway" id="UPA00060"/>
<keyword evidence="1" id="KW-0378">Hydrolase</keyword>
<comment type="function">
    <text evidence="1">Catalyzes an amino-pyrimidine hydrolysis reaction at the C5' of the pyrimidine moiety of thiamine compounds, a reaction that is part of a thiamine salvage pathway. Thus, catalyzes the conversion of 4-amino-5-aminomethyl-2-methylpyrimidine to 4-amino-5-hydroxymethyl-2-methylpyrimidine (HMP).</text>
</comment>
<dbReference type="InterPro" id="IPR004305">
    <property type="entry name" value="Thiaminase-2/PQQC"/>
</dbReference>
<evidence type="ECO:0000313" key="5">
    <source>
        <dbReference type="EMBL" id="MQY44253.1"/>
    </source>
</evidence>
<keyword evidence="1" id="KW-0784">Thiamine biosynthesis</keyword>
<gene>
    <name evidence="5" type="ORF">GG681_16520</name>
</gene>
<feature type="binding site" evidence="3">
    <location>
        <position position="44"/>
    </location>
    <ligand>
        <name>substrate</name>
    </ligand>
</feature>
<evidence type="ECO:0000313" key="6">
    <source>
        <dbReference type="Proteomes" id="UP000436694"/>
    </source>
</evidence>
<feature type="binding site" evidence="3">
    <location>
        <position position="132"/>
    </location>
    <ligand>
        <name>substrate</name>
    </ligand>
</feature>
<evidence type="ECO:0000256" key="2">
    <source>
        <dbReference type="PIRSR" id="PIRSR003170-1"/>
    </source>
</evidence>
<dbReference type="Pfam" id="PF03070">
    <property type="entry name" value="TENA_THI-4"/>
    <property type="match status" value="1"/>
</dbReference>
<dbReference type="PANTHER" id="PTHR43198:SF2">
    <property type="entry name" value="SI:CH1073-67J19.1-RELATED"/>
    <property type="match status" value="1"/>
</dbReference>
<dbReference type="InterPro" id="IPR016084">
    <property type="entry name" value="Haem_Oase-like_multi-hlx"/>
</dbReference>
<feature type="active site" description="Proton donor" evidence="2">
    <location>
        <position position="202"/>
    </location>
</feature>
<keyword evidence="6" id="KW-1185">Reference proteome</keyword>
<comment type="caution">
    <text evidence="5">The sequence shown here is derived from an EMBL/GenBank/DDBJ whole genome shotgun (WGS) entry which is preliminary data.</text>
</comment>
<reference evidence="5 6" key="1">
    <citation type="submission" date="2019-10" db="EMBL/GenBank/DDBJ databases">
        <title>Epibacterium sp. nov., isolated from seawater.</title>
        <authorList>
            <person name="Zhang X."/>
            <person name="Li N."/>
        </authorList>
    </citation>
    <scope>NUCLEOTIDE SEQUENCE [LARGE SCALE GENOMIC DNA]</scope>
    <source>
        <strain evidence="5 6">SM1969</strain>
    </source>
</reference>